<comment type="caution">
    <text evidence="1">The sequence shown here is derived from an EMBL/GenBank/DDBJ whole genome shotgun (WGS) entry which is preliminary data.</text>
</comment>
<evidence type="ECO:0000313" key="2">
    <source>
        <dbReference type="Proteomes" id="UP000661858"/>
    </source>
</evidence>
<dbReference type="EMBL" id="JAERRK010000005">
    <property type="protein sequence ID" value="MBL1082921.1"/>
    <property type="molecule type" value="Genomic_DNA"/>
</dbReference>
<evidence type="ECO:0000313" key="1">
    <source>
        <dbReference type="EMBL" id="MBL1082921.1"/>
    </source>
</evidence>
<organism evidence="1 2">
    <name type="scientific">Streptomyces actinomycinicus</name>
    <dbReference type="NCBI Taxonomy" id="1695166"/>
    <lineage>
        <taxon>Bacteria</taxon>
        <taxon>Bacillati</taxon>
        <taxon>Actinomycetota</taxon>
        <taxon>Actinomycetes</taxon>
        <taxon>Kitasatosporales</taxon>
        <taxon>Streptomycetaceae</taxon>
        <taxon>Streptomyces</taxon>
    </lineage>
</organism>
<name>A0A937EIR9_9ACTN</name>
<keyword evidence="2" id="KW-1185">Reference proteome</keyword>
<reference evidence="1" key="1">
    <citation type="submission" date="2021-01" db="EMBL/GenBank/DDBJ databases">
        <title>WGS of actinomycetes isolated from Thailand.</title>
        <authorList>
            <person name="Thawai C."/>
        </authorList>
    </citation>
    <scope>NUCLEOTIDE SEQUENCE</scope>
    <source>
        <strain evidence="1">RCU-197</strain>
    </source>
</reference>
<dbReference type="RefSeq" id="WP_201835212.1">
    <property type="nucleotide sequence ID" value="NZ_JAERRK010000005.1"/>
</dbReference>
<gene>
    <name evidence="1" type="ORF">JK359_13160</name>
</gene>
<protein>
    <submittedName>
        <fullName evidence="1">Uncharacterized protein</fullName>
    </submittedName>
</protein>
<dbReference type="Proteomes" id="UP000661858">
    <property type="component" value="Unassembled WGS sequence"/>
</dbReference>
<dbReference type="AlphaFoldDB" id="A0A937EIR9"/>
<proteinExistence type="predicted"/>
<sequence>MCAPAPVWSQGVALPVHRLGGWLRRPQAAHGLQAGTGVALTARGAALLLEPLLA</sequence>
<accession>A0A937EIR9</accession>